<dbReference type="STRING" id="93220.A6P55_05730"/>
<dbReference type="InterPro" id="IPR029032">
    <property type="entry name" value="AhpD-like"/>
</dbReference>
<dbReference type="Pfam" id="PF02627">
    <property type="entry name" value="CMD"/>
    <property type="match status" value="1"/>
</dbReference>
<dbReference type="EMBL" id="UGSG01000001">
    <property type="protein sequence ID" value="SUA76972.1"/>
    <property type="molecule type" value="Genomic_DNA"/>
</dbReference>
<proteinExistence type="predicted"/>
<dbReference type="NCBIfam" id="TIGR00778">
    <property type="entry name" value="ahpD_dom"/>
    <property type="match status" value="1"/>
</dbReference>
<evidence type="ECO:0000313" key="3">
    <source>
        <dbReference type="EMBL" id="VVE70656.1"/>
    </source>
</evidence>
<dbReference type="AlphaFoldDB" id="A0A378YIK1"/>
<name>A0A378YIK1_9BURK</name>
<dbReference type="KEGG" id="prb:X636_04780"/>
<sequence>MLRLNYIKAAPRPYEYLSTLSHYFHDCGLPDGLVELVWLRASQLNGCAYCIDMHVTDALKVGIEPRRVHLLDAWRETELYSPAERAALAWTEAVTNVQDGHVPDDVFAELRAHYDDKEISDLTFAVATINAWNRMAIAFRAPLPKVPHGVR</sequence>
<dbReference type="Proteomes" id="UP000254573">
    <property type="component" value="Unassembled WGS sequence"/>
</dbReference>
<gene>
    <name evidence="2" type="ORF">NCTC13160_01687</name>
    <name evidence="3" type="ORF">PPN31119_03697</name>
</gene>
<evidence type="ECO:0000313" key="4">
    <source>
        <dbReference type="Proteomes" id="UP000254573"/>
    </source>
</evidence>
<accession>A0A378YIK1</accession>
<keyword evidence="5" id="KW-1185">Reference proteome</keyword>
<dbReference type="KEGG" id="ppnm:LV28_08580"/>
<dbReference type="SUPFAM" id="SSF69118">
    <property type="entry name" value="AhpD-like"/>
    <property type="match status" value="1"/>
</dbReference>
<organism evidence="2 4">
    <name type="scientific">Pandoraea pnomenusa</name>
    <dbReference type="NCBI Taxonomy" id="93220"/>
    <lineage>
        <taxon>Bacteria</taxon>
        <taxon>Pseudomonadati</taxon>
        <taxon>Pseudomonadota</taxon>
        <taxon>Betaproteobacteria</taxon>
        <taxon>Burkholderiales</taxon>
        <taxon>Burkholderiaceae</taxon>
        <taxon>Pandoraea</taxon>
    </lineage>
</organism>
<dbReference type="RefSeq" id="WP_023594642.1">
    <property type="nucleotide sequence ID" value="NC_023018.2"/>
</dbReference>
<dbReference type="EMBL" id="CABPSO010000013">
    <property type="protein sequence ID" value="VVE70656.1"/>
    <property type="molecule type" value="Genomic_DNA"/>
</dbReference>
<dbReference type="GO" id="GO:0051920">
    <property type="term" value="F:peroxiredoxin activity"/>
    <property type="evidence" value="ECO:0007669"/>
    <property type="project" value="InterPro"/>
</dbReference>
<dbReference type="KEGG" id="ppno:DA70_21730"/>
<dbReference type="Proteomes" id="UP000361468">
    <property type="component" value="Unassembled WGS sequence"/>
</dbReference>
<dbReference type="PANTHER" id="PTHR34846">
    <property type="entry name" value="4-CARBOXYMUCONOLACTONE DECARBOXYLASE FAMILY PROTEIN (AFU_ORTHOLOGUE AFUA_6G11590)"/>
    <property type="match status" value="1"/>
</dbReference>
<evidence type="ECO:0000259" key="1">
    <source>
        <dbReference type="Pfam" id="PF02627"/>
    </source>
</evidence>
<reference evidence="3 5" key="2">
    <citation type="submission" date="2019-08" db="EMBL/GenBank/DDBJ databases">
        <authorList>
            <person name="Peeters C."/>
        </authorList>
    </citation>
    <scope>NUCLEOTIDE SEQUENCE [LARGE SCALE GENOMIC DNA]</scope>
    <source>
        <strain evidence="3 5">LMG 31119</strain>
    </source>
</reference>
<evidence type="ECO:0000313" key="5">
    <source>
        <dbReference type="Proteomes" id="UP000361468"/>
    </source>
</evidence>
<dbReference type="GeneID" id="57200173"/>
<protein>
    <submittedName>
        <fullName evidence="3">Alkylhydroperoxidase</fullName>
    </submittedName>
    <submittedName>
        <fullName evidence="2">Argininosuccinate synthase</fullName>
    </submittedName>
</protein>
<dbReference type="InterPro" id="IPR004675">
    <property type="entry name" value="AhpD_core"/>
</dbReference>
<dbReference type="InterPro" id="IPR003779">
    <property type="entry name" value="CMD-like"/>
</dbReference>
<feature type="domain" description="Carboxymuconolactone decarboxylase-like" evidence="1">
    <location>
        <begin position="26"/>
        <end position="93"/>
    </location>
</feature>
<evidence type="ECO:0000313" key="2">
    <source>
        <dbReference type="EMBL" id="SUA76972.1"/>
    </source>
</evidence>
<dbReference type="PANTHER" id="PTHR34846:SF10">
    <property type="entry name" value="CYTOPLASMIC PROTEIN"/>
    <property type="match status" value="1"/>
</dbReference>
<dbReference type="Gene3D" id="1.20.1290.10">
    <property type="entry name" value="AhpD-like"/>
    <property type="match status" value="1"/>
</dbReference>
<dbReference type="OrthoDB" id="9801997at2"/>
<reference evidence="2 4" key="1">
    <citation type="submission" date="2018-06" db="EMBL/GenBank/DDBJ databases">
        <authorList>
            <consortium name="Pathogen Informatics"/>
            <person name="Doyle S."/>
        </authorList>
    </citation>
    <scope>NUCLEOTIDE SEQUENCE [LARGE SCALE GENOMIC DNA]</scope>
    <source>
        <strain evidence="2 4">NCTC13160</strain>
    </source>
</reference>